<evidence type="ECO:0000313" key="3">
    <source>
        <dbReference type="Proteomes" id="UP001438707"/>
    </source>
</evidence>
<reference evidence="2 3" key="1">
    <citation type="journal article" date="2024" name="Nat. Commun.">
        <title>Phylogenomics reveals the evolutionary origins of lichenization in chlorophyte algae.</title>
        <authorList>
            <person name="Puginier C."/>
            <person name="Libourel C."/>
            <person name="Otte J."/>
            <person name="Skaloud P."/>
            <person name="Haon M."/>
            <person name="Grisel S."/>
            <person name="Petersen M."/>
            <person name="Berrin J.G."/>
            <person name="Delaux P.M."/>
            <person name="Dal Grande F."/>
            <person name="Keller J."/>
        </authorList>
    </citation>
    <scope>NUCLEOTIDE SEQUENCE [LARGE SCALE GENOMIC DNA]</scope>
    <source>
        <strain evidence="2 3">SAG 2145</strain>
    </source>
</reference>
<keyword evidence="3" id="KW-1185">Reference proteome</keyword>
<evidence type="ECO:0008006" key="4">
    <source>
        <dbReference type="Google" id="ProtNLM"/>
    </source>
</evidence>
<dbReference type="AlphaFoldDB" id="A0AAW1QL81"/>
<dbReference type="Proteomes" id="UP001438707">
    <property type="component" value="Unassembled WGS sequence"/>
</dbReference>
<proteinExistence type="predicted"/>
<feature type="compositionally biased region" description="Basic residues" evidence="1">
    <location>
        <begin position="101"/>
        <end position="112"/>
    </location>
</feature>
<protein>
    <recommendedName>
        <fullName evidence="4">BZIP domain-containing protein</fullName>
    </recommendedName>
</protein>
<accession>A0AAW1QL81</accession>
<evidence type="ECO:0000313" key="2">
    <source>
        <dbReference type="EMBL" id="KAK9822266.1"/>
    </source>
</evidence>
<evidence type="ECO:0000256" key="1">
    <source>
        <dbReference type="SAM" id="MobiDB-lite"/>
    </source>
</evidence>
<gene>
    <name evidence="2" type="ORF">WJX74_001043</name>
</gene>
<dbReference type="CDD" id="cd14688">
    <property type="entry name" value="bZIP_YAP"/>
    <property type="match status" value="1"/>
</dbReference>
<feature type="region of interest" description="Disordered" evidence="1">
    <location>
        <begin position="91"/>
        <end position="126"/>
    </location>
</feature>
<dbReference type="EMBL" id="JALJOS010000033">
    <property type="protein sequence ID" value="KAK9822266.1"/>
    <property type="molecule type" value="Genomic_DNA"/>
</dbReference>
<name>A0AAW1QL81_9CHLO</name>
<comment type="caution">
    <text evidence="2">The sequence shown here is derived from an EMBL/GenBank/DDBJ whole genome shotgun (WGS) entry which is preliminary data.</text>
</comment>
<organism evidence="2 3">
    <name type="scientific">Apatococcus lobatus</name>
    <dbReference type="NCBI Taxonomy" id="904363"/>
    <lineage>
        <taxon>Eukaryota</taxon>
        <taxon>Viridiplantae</taxon>
        <taxon>Chlorophyta</taxon>
        <taxon>core chlorophytes</taxon>
        <taxon>Trebouxiophyceae</taxon>
        <taxon>Chlorellales</taxon>
        <taxon>Chlorellaceae</taxon>
        <taxon>Apatococcus</taxon>
    </lineage>
</organism>
<sequence length="552" mass="61467">MTFDGSLSFLDELMALEGIDGAELPSLASSSFVEAPGEVTSGRTMQQQGDLPPCTHLPEASFAALGTAADSYELPDLPMEFGGLESLPAAEGLSQKERARATQKRFRSRQKEKKRDAEAQLSSLQGKLQELTMEKAHLETRNRRLQKELKQNDDHLRQIASHLAVRQIQGSICLDSLARFIKSIEPNGAENIKQWGMRDLEDFFQRYVHRLKLTLRGGECEPGSAGHEQITKIVKLRRLYLTQDGNYSSLFWTLHSWNVHRAEQLLQQPPRQPPGQQHWAKLLGMLRLSSEQQQQMLGARARFIKSLDSLGRDRWDIIGQLGLAALDEPEGGLEGCAAAKRLEDSLNLEREACEDFLFAVTDDLLTPWQEATCEVFSYPWHLDMLAICNELAAQHHQSTAMPESLKHLLIKAAGLARLMPLCPAYKLLVTPATAFGIGMSLKRGIMMCVFQTVKSVPWFKIVPQPILQEMTLYDAHFGLFKDHIFSSCVAQGLANGRVPALASATSSGSGSTELLPCQEPPGYLDAATSEFAWHNSTAPPCTQSHRQERRRG</sequence>